<gene>
    <name evidence="2" type="ORF">EQG49_01955</name>
</gene>
<feature type="domain" description="LysM" evidence="1">
    <location>
        <begin position="31"/>
        <end position="57"/>
    </location>
</feature>
<sequence>MHDSLKIRTPEFLVSNVPAPSTRLDSLRLLGTTVARLVRLNGIKNPNLIRVGQVIVVS</sequence>
<dbReference type="CDD" id="cd00118">
    <property type="entry name" value="LysM"/>
    <property type="match status" value="1"/>
</dbReference>
<evidence type="ECO:0000313" key="2">
    <source>
        <dbReference type="EMBL" id="QBO35313.1"/>
    </source>
</evidence>
<dbReference type="InterPro" id="IPR036779">
    <property type="entry name" value="LysM_dom_sf"/>
</dbReference>
<dbReference type="EMBL" id="CP037940">
    <property type="protein sequence ID" value="QBO35313.1"/>
    <property type="molecule type" value="Genomic_DNA"/>
</dbReference>
<dbReference type="Gene3D" id="3.10.350.10">
    <property type="entry name" value="LysM domain"/>
    <property type="match status" value="1"/>
</dbReference>
<dbReference type="AlphaFoldDB" id="A0A4P6YRU4"/>
<accession>A0A4P6YRU4</accession>
<keyword evidence="3" id="KW-1185">Reference proteome</keyword>
<dbReference type="Proteomes" id="UP000292886">
    <property type="component" value="Chromosome"/>
</dbReference>
<name>A0A4P6YRU4_9LACO</name>
<reference evidence="3" key="1">
    <citation type="submission" date="2019-03" db="EMBL/GenBank/DDBJ databases">
        <title>Weissella sp. 26KH-42 Genome sequencing.</title>
        <authorList>
            <person name="Heo J."/>
            <person name="Kim S.-J."/>
            <person name="Kim J.-S."/>
            <person name="Hong S.-B."/>
            <person name="Kwon S.-W."/>
        </authorList>
    </citation>
    <scope>NUCLEOTIDE SEQUENCE [LARGE SCALE GENOMIC DNA]</scope>
    <source>
        <strain evidence="3">26KH-42</strain>
    </source>
</reference>
<evidence type="ECO:0000259" key="1">
    <source>
        <dbReference type="Pfam" id="PF01476"/>
    </source>
</evidence>
<dbReference type="InterPro" id="IPR018392">
    <property type="entry name" value="LysM"/>
</dbReference>
<evidence type="ECO:0000313" key="3">
    <source>
        <dbReference type="Proteomes" id="UP000292886"/>
    </source>
</evidence>
<protein>
    <submittedName>
        <fullName evidence="2">LysM domain-containing protein</fullName>
    </submittedName>
</protein>
<proteinExistence type="predicted"/>
<dbReference type="OrthoDB" id="9812065at2"/>
<dbReference type="KEGG" id="wei:EQG49_01955"/>
<organism evidence="2 3">
    <name type="scientific">Periweissella cryptocerci</name>
    <dbReference type="NCBI Taxonomy" id="2506420"/>
    <lineage>
        <taxon>Bacteria</taxon>
        <taxon>Bacillati</taxon>
        <taxon>Bacillota</taxon>
        <taxon>Bacilli</taxon>
        <taxon>Lactobacillales</taxon>
        <taxon>Lactobacillaceae</taxon>
        <taxon>Periweissella</taxon>
    </lineage>
</organism>
<dbReference type="Pfam" id="PF01476">
    <property type="entry name" value="LysM"/>
    <property type="match status" value="1"/>
</dbReference>